<proteinExistence type="predicted"/>
<gene>
    <name evidence="2" type="ORF">EGYM00163_LOCUS31114</name>
</gene>
<evidence type="ECO:0000313" key="2">
    <source>
        <dbReference type="EMBL" id="CAE0819944.1"/>
    </source>
</evidence>
<dbReference type="EMBL" id="HBJA01089482">
    <property type="protein sequence ID" value="CAE0819944.1"/>
    <property type="molecule type" value="Transcribed_RNA"/>
</dbReference>
<feature type="transmembrane region" description="Helical" evidence="1">
    <location>
        <begin position="50"/>
        <end position="71"/>
    </location>
</feature>
<organism evidence="2">
    <name type="scientific">Eutreptiella gymnastica</name>
    <dbReference type="NCBI Taxonomy" id="73025"/>
    <lineage>
        <taxon>Eukaryota</taxon>
        <taxon>Discoba</taxon>
        <taxon>Euglenozoa</taxon>
        <taxon>Euglenida</taxon>
        <taxon>Spirocuta</taxon>
        <taxon>Euglenophyceae</taxon>
        <taxon>Eutreptiales</taxon>
        <taxon>Eutreptiaceae</taxon>
        <taxon>Eutreptiella</taxon>
    </lineage>
</organism>
<reference evidence="2" key="1">
    <citation type="submission" date="2021-01" db="EMBL/GenBank/DDBJ databases">
        <authorList>
            <person name="Corre E."/>
            <person name="Pelletier E."/>
            <person name="Niang G."/>
            <person name="Scheremetjew M."/>
            <person name="Finn R."/>
            <person name="Kale V."/>
            <person name="Holt S."/>
            <person name="Cochrane G."/>
            <person name="Meng A."/>
            <person name="Brown T."/>
            <person name="Cohen L."/>
        </authorList>
    </citation>
    <scope>NUCLEOTIDE SEQUENCE</scope>
    <source>
        <strain evidence="2">CCMP1594</strain>
    </source>
</reference>
<keyword evidence="1" id="KW-0472">Membrane</keyword>
<feature type="transmembrane region" description="Helical" evidence="1">
    <location>
        <begin position="20"/>
        <end position="43"/>
    </location>
</feature>
<name>A0A7S4LCB8_9EUGL</name>
<evidence type="ECO:0000256" key="1">
    <source>
        <dbReference type="SAM" id="Phobius"/>
    </source>
</evidence>
<dbReference type="AlphaFoldDB" id="A0A7S4LCB8"/>
<keyword evidence="1" id="KW-0812">Transmembrane</keyword>
<accession>A0A7S4LCB8</accession>
<protein>
    <submittedName>
        <fullName evidence="2">Uncharacterized protein</fullName>
    </submittedName>
</protein>
<sequence>MAMTAPQPPFVHYETPSTELLFAWCLCRAGTAHISSVGFMFLSRGEHHRAIWLVHLVAVTTHLVSGMPIWYQLCIGAASTCVSVRRAALLLQAPVPWQPRSAQAGVEWQ</sequence>
<keyword evidence="1" id="KW-1133">Transmembrane helix</keyword>